<dbReference type="EMBL" id="RBAH01000032">
    <property type="protein sequence ID" value="RKN70117.1"/>
    <property type="molecule type" value="Genomic_DNA"/>
</dbReference>
<gene>
    <name evidence="1" type="ORF">D7M11_30675</name>
</gene>
<accession>A0A3B0BDF3</accession>
<keyword evidence="2" id="KW-1185">Reference proteome</keyword>
<proteinExistence type="predicted"/>
<dbReference type="AlphaFoldDB" id="A0A3B0BDF3"/>
<evidence type="ECO:0000313" key="2">
    <source>
        <dbReference type="Proteomes" id="UP000282311"/>
    </source>
</evidence>
<dbReference type="SUPFAM" id="SSF102588">
    <property type="entry name" value="LmbE-like"/>
    <property type="match status" value="1"/>
</dbReference>
<dbReference type="InterPro" id="IPR024078">
    <property type="entry name" value="LmbE-like_dom_sf"/>
</dbReference>
<organism evidence="1 2">
    <name type="scientific">Paenibacillus ginsengarvi</name>
    <dbReference type="NCBI Taxonomy" id="400777"/>
    <lineage>
        <taxon>Bacteria</taxon>
        <taxon>Bacillati</taxon>
        <taxon>Bacillota</taxon>
        <taxon>Bacilli</taxon>
        <taxon>Bacillales</taxon>
        <taxon>Paenibacillaceae</taxon>
        <taxon>Paenibacillus</taxon>
    </lineage>
</organism>
<dbReference type="InterPro" id="IPR003737">
    <property type="entry name" value="GlcNAc_PI_deacetylase-related"/>
</dbReference>
<dbReference type="OrthoDB" id="9790023at2"/>
<dbReference type="RefSeq" id="WP_120751096.1">
    <property type="nucleotide sequence ID" value="NZ_RBAH01000032.1"/>
</dbReference>
<sequence>MTEQLRIIIIKAHPDEGEIYAGGTTALFAELGHQVKFLSLTNGCCGHHEMSGQELVERRKREGLEAAKRLGIAEYEVLDTPDGELLPDIATRKEVVRQIRRWKADIVITFHPEKGHHSDNRYTGDVVRDAAPFVNVPLFAPEVPVSGKSPVYMLMPDYSMLHRYRADIAIDIGPVLEKKLLGCDAHASQFYEKKGKQHEVPETWEGRRAYILRDWSRSFYKKDIMNDCLEKWYGSERSGLIEYAEAFELAPYNMATPTDEEWLELFPMLKR</sequence>
<dbReference type="PANTHER" id="PTHR12993:SF11">
    <property type="entry name" value="N-ACETYLGLUCOSAMINYL-PHOSPHATIDYLINOSITOL DE-N-ACETYLASE"/>
    <property type="match status" value="1"/>
</dbReference>
<reference evidence="1 2" key="1">
    <citation type="journal article" date="2007" name="Int. J. Syst. Evol. Microbiol.">
        <title>Paenibacillus ginsengarvi sp. nov., isolated from soil from ginseng cultivation.</title>
        <authorList>
            <person name="Yoon M.H."/>
            <person name="Ten L.N."/>
            <person name="Im W.T."/>
        </authorList>
    </citation>
    <scope>NUCLEOTIDE SEQUENCE [LARGE SCALE GENOMIC DNA]</scope>
    <source>
        <strain evidence="1 2">KCTC 13059</strain>
    </source>
</reference>
<dbReference type="Proteomes" id="UP000282311">
    <property type="component" value="Unassembled WGS sequence"/>
</dbReference>
<evidence type="ECO:0000313" key="1">
    <source>
        <dbReference type="EMBL" id="RKN70117.1"/>
    </source>
</evidence>
<name>A0A3B0BDF3_9BACL</name>
<dbReference type="PANTHER" id="PTHR12993">
    <property type="entry name" value="N-ACETYLGLUCOSAMINYL-PHOSPHATIDYLINOSITOL DE-N-ACETYLASE-RELATED"/>
    <property type="match status" value="1"/>
</dbReference>
<dbReference type="GO" id="GO:0016811">
    <property type="term" value="F:hydrolase activity, acting on carbon-nitrogen (but not peptide) bonds, in linear amides"/>
    <property type="evidence" value="ECO:0007669"/>
    <property type="project" value="TreeGrafter"/>
</dbReference>
<comment type="caution">
    <text evidence="1">The sequence shown here is derived from an EMBL/GenBank/DDBJ whole genome shotgun (WGS) entry which is preliminary data.</text>
</comment>
<dbReference type="Pfam" id="PF02585">
    <property type="entry name" value="PIG-L"/>
    <property type="match status" value="1"/>
</dbReference>
<protein>
    <submittedName>
        <fullName evidence="1">PIG-L family deacetylase</fullName>
    </submittedName>
</protein>
<dbReference type="Gene3D" id="3.40.50.10320">
    <property type="entry name" value="LmbE-like"/>
    <property type="match status" value="1"/>
</dbReference>